<keyword evidence="1" id="KW-0812">Transmembrane</keyword>
<keyword evidence="1" id="KW-0472">Membrane</keyword>
<dbReference type="InParanoid" id="A0A0C3IE94"/>
<keyword evidence="3" id="KW-1185">Reference proteome</keyword>
<dbReference type="HOGENOM" id="CLU_099526_0_1_1"/>
<dbReference type="EMBL" id="KN832070">
    <property type="protein sequence ID" value="KIN95342.1"/>
    <property type="molecule type" value="Genomic_DNA"/>
</dbReference>
<dbReference type="Proteomes" id="UP000054217">
    <property type="component" value="Unassembled WGS sequence"/>
</dbReference>
<evidence type="ECO:0000313" key="2">
    <source>
        <dbReference type="EMBL" id="KIN95342.1"/>
    </source>
</evidence>
<accession>A0A0C3IE94</accession>
<reference evidence="3" key="2">
    <citation type="submission" date="2015-01" db="EMBL/GenBank/DDBJ databases">
        <title>Evolutionary Origins and Diversification of the Mycorrhizal Mutualists.</title>
        <authorList>
            <consortium name="DOE Joint Genome Institute"/>
            <consortium name="Mycorrhizal Genomics Consortium"/>
            <person name="Kohler A."/>
            <person name="Kuo A."/>
            <person name="Nagy L.G."/>
            <person name="Floudas D."/>
            <person name="Copeland A."/>
            <person name="Barry K.W."/>
            <person name="Cichocki N."/>
            <person name="Veneault-Fourrey C."/>
            <person name="LaButti K."/>
            <person name="Lindquist E.A."/>
            <person name="Lipzen A."/>
            <person name="Lundell T."/>
            <person name="Morin E."/>
            <person name="Murat C."/>
            <person name="Riley R."/>
            <person name="Ohm R."/>
            <person name="Sun H."/>
            <person name="Tunlid A."/>
            <person name="Henrissat B."/>
            <person name="Grigoriev I.V."/>
            <person name="Hibbett D.S."/>
            <person name="Martin F."/>
        </authorList>
    </citation>
    <scope>NUCLEOTIDE SEQUENCE [LARGE SCALE GENOMIC DNA]</scope>
    <source>
        <strain evidence="3">Marx 270</strain>
    </source>
</reference>
<name>A0A0C3IE94_PISTI</name>
<protein>
    <submittedName>
        <fullName evidence="2">Uncharacterized protein</fullName>
    </submittedName>
</protein>
<dbReference type="OrthoDB" id="2680600at2759"/>
<evidence type="ECO:0000313" key="3">
    <source>
        <dbReference type="Proteomes" id="UP000054217"/>
    </source>
</evidence>
<proteinExistence type="predicted"/>
<reference evidence="2 3" key="1">
    <citation type="submission" date="2014-04" db="EMBL/GenBank/DDBJ databases">
        <authorList>
            <consortium name="DOE Joint Genome Institute"/>
            <person name="Kuo A."/>
            <person name="Kohler A."/>
            <person name="Costa M.D."/>
            <person name="Nagy L.G."/>
            <person name="Floudas D."/>
            <person name="Copeland A."/>
            <person name="Barry K.W."/>
            <person name="Cichocki N."/>
            <person name="Veneault-Fourrey C."/>
            <person name="LaButti K."/>
            <person name="Lindquist E.A."/>
            <person name="Lipzen A."/>
            <person name="Lundell T."/>
            <person name="Morin E."/>
            <person name="Murat C."/>
            <person name="Sun H."/>
            <person name="Tunlid A."/>
            <person name="Henrissat B."/>
            <person name="Grigoriev I.V."/>
            <person name="Hibbett D.S."/>
            <person name="Martin F."/>
            <person name="Nordberg H.P."/>
            <person name="Cantor M.N."/>
            <person name="Hua S.X."/>
        </authorList>
    </citation>
    <scope>NUCLEOTIDE SEQUENCE [LARGE SCALE GENOMIC DNA]</scope>
    <source>
        <strain evidence="2 3">Marx 270</strain>
    </source>
</reference>
<feature type="transmembrane region" description="Helical" evidence="1">
    <location>
        <begin position="148"/>
        <end position="176"/>
    </location>
</feature>
<gene>
    <name evidence="2" type="ORF">M404DRAFT_320410</name>
</gene>
<sequence>MEQQRKLMSSSDLSADIDQNEPLTIIQQFCQFVFPTLLGTPSLETLVEIAEQDDKKWSKLIDRLTTRTSNITIVGSLASSATIGFLTTTPPTGIVTWNHQFPYFCIATSSGSALLAVMSGLCLILYLSVVRPESVRELQKSMFKRVSVAMLLMMPVIFLFFAAFCIVVAWIAAIWFGNQTWLKAVGTILTVSSAVVVVFLFLVIGAVY</sequence>
<feature type="transmembrane region" description="Helical" evidence="1">
    <location>
        <begin position="69"/>
        <end position="89"/>
    </location>
</feature>
<feature type="transmembrane region" description="Helical" evidence="1">
    <location>
        <begin position="188"/>
        <end position="207"/>
    </location>
</feature>
<organism evidence="2 3">
    <name type="scientific">Pisolithus tinctorius Marx 270</name>
    <dbReference type="NCBI Taxonomy" id="870435"/>
    <lineage>
        <taxon>Eukaryota</taxon>
        <taxon>Fungi</taxon>
        <taxon>Dikarya</taxon>
        <taxon>Basidiomycota</taxon>
        <taxon>Agaricomycotina</taxon>
        <taxon>Agaricomycetes</taxon>
        <taxon>Agaricomycetidae</taxon>
        <taxon>Boletales</taxon>
        <taxon>Sclerodermatineae</taxon>
        <taxon>Pisolithaceae</taxon>
        <taxon>Pisolithus</taxon>
    </lineage>
</organism>
<feature type="transmembrane region" description="Helical" evidence="1">
    <location>
        <begin position="101"/>
        <end position="127"/>
    </location>
</feature>
<evidence type="ECO:0000256" key="1">
    <source>
        <dbReference type="SAM" id="Phobius"/>
    </source>
</evidence>
<dbReference type="AlphaFoldDB" id="A0A0C3IE94"/>
<keyword evidence="1" id="KW-1133">Transmembrane helix</keyword>